<evidence type="ECO:0000256" key="4">
    <source>
        <dbReference type="PROSITE-ProRule" id="PRU00335"/>
    </source>
</evidence>
<organism evidence="6 7">
    <name type="scientific">Limnohabitans radicicola</name>
    <dbReference type="NCBI Taxonomy" id="2771427"/>
    <lineage>
        <taxon>Bacteria</taxon>
        <taxon>Pseudomonadati</taxon>
        <taxon>Pseudomonadota</taxon>
        <taxon>Betaproteobacteria</taxon>
        <taxon>Burkholderiales</taxon>
        <taxon>Comamonadaceae</taxon>
        <taxon>Limnohabitans</taxon>
    </lineage>
</organism>
<evidence type="ECO:0000256" key="1">
    <source>
        <dbReference type="ARBA" id="ARBA00023015"/>
    </source>
</evidence>
<dbReference type="Proteomes" id="UP000647424">
    <property type="component" value="Unassembled WGS sequence"/>
</dbReference>
<dbReference type="Pfam" id="PF00440">
    <property type="entry name" value="TetR_N"/>
    <property type="match status" value="1"/>
</dbReference>
<sequence length="236" mass="25913">MKACATRNPLRLFRRPKTLTAKPKIKPEAKPGVRREPTQARAQQTIQTLFKAAAQILDKDGEAGLSTNKVAAAAGFSIGTLYQYFPSKEVLLRAMAAKGQDMVLQALEQYLAALELRPDVAQMDPQDLLRQAIRILLQGFATGKGFTQSLIRLGWSLEQPQETASVVRQVSDRLAIFFERIHHPALPTPTTAQLFVLSRSVIGTLRSASLEKSPLLGSAALEDALVQMAWALLARK</sequence>
<reference evidence="6" key="1">
    <citation type="submission" date="2020-09" db="EMBL/GenBank/DDBJ databases">
        <title>Genome seq and assembly of Limnohabitants sp.</title>
        <authorList>
            <person name="Chhetri G."/>
        </authorList>
    </citation>
    <scope>NUCLEOTIDE SEQUENCE</scope>
    <source>
        <strain evidence="6">JUR4</strain>
    </source>
</reference>
<keyword evidence="2 4" id="KW-0238">DNA-binding</keyword>
<name>A0A927FG56_9BURK</name>
<dbReference type="InterPro" id="IPR001647">
    <property type="entry name" value="HTH_TetR"/>
</dbReference>
<evidence type="ECO:0000256" key="3">
    <source>
        <dbReference type="ARBA" id="ARBA00023163"/>
    </source>
</evidence>
<dbReference type="EMBL" id="JACYFT010000002">
    <property type="protein sequence ID" value="MBD8050789.1"/>
    <property type="molecule type" value="Genomic_DNA"/>
</dbReference>
<dbReference type="GO" id="GO:0000976">
    <property type="term" value="F:transcription cis-regulatory region binding"/>
    <property type="evidence" value="ECO:0007669"/>
    <property type="project" value="TreeGrafter"/>
</dbReference>
<dbReference type="SUPFAM" id="SSF46689">
    <property type="entry name" value="Homeodomain-like"/>
    <property type="match status" value="1"/>
</dbReference>
<dbReference type="GO" id="GO:0003700">
    <property type="term" value="F:DNA-binding transcription factor activity"/>
    <property type="evidence" value="ECO:0007669"/>
    <property type="project" value="TreeGrafter"/>
</dbReference>
<keyword evidence="1" id="KW-0805">Transcription regulation</keyword>
<dbReference type="AlphaFoldDB" id="A0A927FG56"/>
<dbReference type="PROSITE" id="PS50977">
    <property type="entry name" value="HTH_TETR_2"/>
    <property type="match status" value="1"/>
</dbReference>
<accession>A0A927FG56</accession>
<feature type="domain" description="HTH tetR-type" evidence="5">
    <location>
        <begin position="43"/>
        <end position="103"/>
    </location>
</feature>
<dbReference type="InterPro" id="IPR009057">
    <property type="entry name" value="Homeodomain-like_sf"/>
</dbReference>
<feature type="DNA-binding region" description="H-T-H motif" evidence="4">
    <location>
        <begin position="66"/>
        <end position="85"/>
    </location>
</feature>
<gene>
    <name evidence="6" type="ORF">IC609_09540</name>
</gene>
<dbReference type="Gene3D" id="1.10.357.10">
    <property type="entry name" value="Tetracycline Repressor, domain 2"/>
    <property type="match status" value="1"/>
</dbReference>
<protein>
    <submittedName>
        <fullName evidence="6">TetR/AcrR family transcriptional regulator</fullName>
    </submittedName>
</protein>
<keyword evidence="7" id="KW-1185">Reference proteome</keyword>
<dbReference type="PANTHER" id="PTHR30055">
    <property type="entry name" value="HTH-TYPE TRANSCRIPTIONAL REGULATOR RUTR"/>
    <property type="match status" value="1"/>
</dbReference>
<proteinExistence type="predicted"/>
<evidence type="ECO:0000259" key="5">
    <source>
        <dbReference type="PROSITE" id="PS50977"/>
    </source>
</evidence>
<dbReference type="PANTHER" id="PTHR30055:SF234">
    <property type="entry name" value="HTH-TYPE TRANSCRIPTIONAL REGULATOR BETI"/>
    <property type="match status" value="1"/>
</dbReference>
<keyword evidence="3" id="KW-0804">Transcription</keyword>
<dbReference type="PRINTS" id="PR00455">
    <property type="entry name" value="HTHTETR"/>
</dbReference>
<evidence type="ECO:0000313" key="6">
    <source>
        <dbReference type="EMBL" id="MBD8050789.1"/>
    </source>
</evidence>
<evidence type="ECO:0000313" key="7">
    <source>
        <dbReference type="Proteomes" id="UP000647424"/>
    </source>
</evidence>
<evidence type="ECO:0000256" key="2">
    <source>
        <dbReference type="ARBA" id="ARBA00023125"/>
    </source>
</evidence>
<dbReference type="InterPro" id="IPR050109">
    <property type="entry name" value="HTH-type_TetR-like_transc_reg"/>
</dbReference>
<comment type="caution">
    <text evidence="6">The sequence shown here is derived from an EMBL/GenBank/DDBJ whole genome shotgun (WGS) entry which is preliminary data.</text>
</comment>